<keyword evidence="3" id="KW-1185">Reference proteome</keyword>
<gene>
    <name evidence="2" type="ORF">PsYK624_075880</name>
</gene>
<dbReference type="OrthoDB" id="10640413at2759"/>
<feature type="transmembrane region" description="Helical" evidence="1">
    <location>
        <begin position="238"/>
        <end position="258"/>
    </location>
</feature>
<feature type="transmembrane region" description="Helical" evidence="1">
    <location>
        <begin position="107"/>
        <end position="125"/>
    </location>
</feature>
<name>A0A9P3LEE9_9APHY</name>
<feature type="transmembrane region" description="Helical" evidence="1">
    <location>
        <begin position="6"/>
        <end position="28"/>
    </location>
</feature>
<proteinExistence type="predicted"/>
<dbReference type="Proteomes" id="UP000703269">
    <property type="component" value="Unassembled WGS sequence"/>
</dbReference>
<dbReference type="AlphaFoldDB" id="A0A9P3LEE9"/>
<feature type="transmembrane region" description="Helical" evidence="1">
    <location>
        <begin position="161"/>
        <end position="185"/>
    </location>
</feature>
<comment type="caution">
    <text evidence="2">The sequence shown here is derived from an EMBL/GenBank/DDBJ whole genome shotgun (WGS) entry which is preliminary data.</text>
</comment>
<feature type="transmembrane region" description="Helical" evidence="1">
    <location>
        <begin position="75"/>
        <end position="95"/>
    </location>
</feature>
<protein>
    <submittedName>
        <fullName evidence="2">Uncharacterized protein</fullName>
    </submittedName>
</protein>
<evidence type="ECO:0000256" key="1">
    <source>
        <dbReference type="SAM" id="Phobius"/>
    </source>
</evidence>
<keyword evidence="1" id="KW-1133">Transmembrane helix</keyword>
<organism evidence="2 3">
    <name type="scientific">Phanerochaete sordida</name>
    <dbReference type="NCBI Taxonomy" id="48140"/>
    <lineage>
        <taxon>Eukaryota</taxon>
        <taxon>Fungi</taxon>
        <taxon>Dikarya</taxon>
        <taxon>Basidiomycota</taxon>
        <taxon>Agaricomycotina</taxon>
        <taxon>Agaricomycetes</taxon>
        <taxon>Polyporales</taxon>
        <taxon>Phanerochaetaceae</taxon>
        <taxon>Phanerochaete</taxon>
    </lineage>
</organism>
<evidence type="ECO:0000313" key="2">
    <source>
        <dbReference type="EMBL" id="GJE91438.1"/>
    </source>
</evidence>
<keyword evidence="1" id="KW-0812">Transmembrane</keyword>
<accession>A0A9P3LEE9</accession>
<reference evidence="2 3" key="1">
    <citation type="submission" date="2021-08" db="EMBL/GenBank/DDBJ databases">
        <title>Draft Genome Sequence of Phanerochaete sordida strain YK-624.</title>
        <authorList>
            <person name="Mori T."/>
            <person name="Dohra H."/>
            <person name="Suzuki T."/>
            <person name="Kawagishi H."/>
            <person name="Hirai H."/>
        </authorList>
    </citation>
    <scope>NUCLEOTIDE SEQUENCE [LARGE SCALE GENOMIC DNA]</scope>
    <source>
        <strain evidence="2 3">YK-624</strain>
    </source>
</reference>
<keyword evidence="1" id="KW-0472">Membrane</keyword>
<evidence type="ECO:0000313" key="3">
    <source>
        <dbReference type="Proteomes" id="UP000703269"/>
    </source>
</evidence>
<sequence length="320" mass="34178">MLQYLISTLLWSTSFLYRYLVLLGLCHLRSISLPLAQLTQLVAAEAVADHDHHPEAVAALTRAWKKYVRTLGRDLEMASALCAAVLALTIGLLSITSIAEEVVTKTIAFVCMFACATGMMIAFNMRRHLNNVAQTVDAVTAWVCAAPGTHTSTMFTTTPMLLAAPWAWMTWSILSFVAMLMSFVWRLTPPSLDIGVGGQSPGLPRALTYSLYDAGKPKDSDTNQSSSGIVVLPWPSRIIILALVVVAAAHFALTATAFRKLGIPVVTRDAELGHLPVCVEDGAAFVATPVEFNSTAATPGCTQNTPAQVLPPPALVAACA</sequence>
<dbReference type="EMBL" id="BPQB01000021">
    <property type="protein sequence ID" value="GJE91438.1"/>
    <property type="molecule type" value="Genomic_DNA"/>
</dbReference>